<evidence type="ECO:0000313" key="2">
    <source>
        <dbReference type="Proteomes" id="UP001161017"/>
    </source>
</evidence>
<gene>
    <name evidence="1" type="ORF">OHK93_005312</name>
</gene>
<reference evidence="1" key="1">
    <citation type="journal article" date="2023" name="Genome Biol. Evol.">
        <title>First Whole Genome Sequence and Flow Cytometry Genome Size Data for the Lichen-Forming Fungus Ramalina farinacea (Ascomycota).</title>
        <authorList>
            <person name="Llewellyn T."/>
            <person name="Mian S."/>
            <person name="Hill R."/>
            <person name="Leitch I.J."/>
            <person name="Gaya E."/>
        </authorList>
    </citation>
    <scope>NUCLEOTIDE SEQUENCE</scope>
    <source>
        <strain evidence="1">LIQ254RAFAR</strain>
    </source>
</reference>
<dbReference type="PANTHER" id="PTHR42085">
    <property type="entry name" value="F-BOX DOMAIN-CONTAINING PROTEIN"/>
    <property type="match status" value="1"/>
</dbReference>
<accession>A0AA43QWE1</accession>
<dbReference type="Proteomes" id="UP001161017">
    <property type="component" value="Unassembled WGS sequence"/>
</dbReference>
<proteinExistence type="predicted"/>
<name>A0AA43QWE1_9LECA</name>
<dbReference type="InterPro" id="IPR038883">
    <property type="entry name" value="AN11006-like"/>
</dbReference>
<comment type="caution">
    <text evidence="1">The sequence shown here is derived from an EMBL/GenBank/DDBJ whole genome shotgun (WGS) entry which is preliminary data.</text>
</comment>
<dbReference type="PANTHER" id="PTHR42085:SF2">
    <property type="entry name" value="F-BOX DOMAIN-CONTAINING PROTEIN"/>
    <property type="match status" value="1"/>
</dbReference>
<protein>
    <submittedName>
        <fullName evidence="1">Uncharacterized protein</fullName>
    </submittedName>
</protein>
<dbReference type="EMBL" id="JAPUFD010000027">
    <property type="protein sequence ID" value="MDI1493522.1"/>
    <property type="molecule type" value="Genomic_DNA"/>
</dbReference>
<organism evidence="1 2">
    <name type="scientific">Ramalina farinacea</name>
    <dbReference type="NCBI Taxonomy" id="258253"/>
    <lineage>
        <taxon>Eukaryota</taxon>
        <taxon>Fungi</taxon>
        <taxon>Dikarya</taxon>
        <taxon>Ascomycota</taxon>
        <taxon>Pezizomycotina</taxon>
        <taxon>Lecanoromycetes</taxon>
        <taxon>OSLEUM clade</taxon>
        <taxon>Lecanoromycetidae</taxon>
        <taxon>Lecanorales</taxon>
        <taxon>Lecanorineae</taxon>
        <taxon>Ramalinaceae</taxon>
        <taxon>Ramalina</taxon>
    </lineage>
</organism>
<keyword evidence="2" id="KW-1185">Reference proteome</keyword>
<sequence>MILDQNQEAMLFEDQASKEERVTQIPMGPTMVAPPPLRPMTLPSELRLEIYDIYFATRSYNGDPEIPQRFRDPTAKTETGLIRSLVDRLEVQSDDFDSRRDTSNLNLLVVSKLIHAEAIPRFYHHHLFSLPTYCSPVSGSGWTGLNFEPPVLRLEQTRHFDLIRRLELVHQHLGDVVADRQHTDRAISSLLNMLNQKCPSLRYLSIRVICDMRTERTLFCALRRARRVEYPYLDFRRQTPLALQSLLPRLDRLEIHMVDSETDGGCRLCGRQPVLLTWAWYWRRATEEQKAAKVGRSSRSHFFYNRSAEISPEDMKRGFDEDIIYSLASMEPFAHFVKPGVDRGYLDKYVRGGRRPIFP</sequence>
<dbReference type="AlphaFoldDB" id="A0AA43QWE1"/>
<evidence type="ECO:0000313" key="1">
    <source>
        <dbReference type="EMBL" id="MDI1493522.1"/>
    </source>
</evidence>